<dbReference type="SUPFAM" id="SSF52343">
    <property type="entry name" value="Ferredoxin reductase-like, C-terminal NADP-linked domain"/>
    <property type="match status" value="1"/>
</dbReference>
<keyword evidence="8" id="KW-0411">Iron-sulfur</keyword>
<evidence type="ECO:0000256" key="6">
    <source>
        <dbReference type="ARBA" id="ARBA00023002"/>
    </source>
</evidence>
<evidence type="ECO:0000259" key="9">
    <source>
        <dbReference type="PROSITE" id="PS51085"/>
    </source>
</evidence>
<name>A0A559M267_9HELO</name>
<dbReference type="GO" id="GO:0051537">
    <property type="term" value="F:2 iron, 2 sulfur cluster binding"/>
    <property type="evidence" value="ECO:0007669"/>
    <property type="project" value="UniProtKB-KW"/>
</dbReference>
<dbReference type="Gene3D" id="2.40.33.20">
    <property type="entry name" value="PK beta-barrel domain-like"/>
    <property type="match status" value="1"/>
</dbReference>
<evidence type="ECO:0000256" key="3">
    <source>
        <dbReference type="ARBA" id="ARBA00022643"/>
    </source>
</evidence>
<gene>
    <name evidence="12" type="primary">pht2</name>
    <name evidence="12" type="ORF">LAWI1_G008752</name>
</gene>
<dbReference type="PROSITE" id="PS51340">
    <property type="entry name" value="MOSC"/>
    <property type="match status" value="1"/>
</dbReference>
<dbReference type="InterPro" id="IPR052353">
    <property type="entry name" value="Benzoxazolinone_Detox_Enz"/>
</dbReference>
<dbReference type="Pfam" id="PF00111">
    <property type="entry name" value="Fer2"/>
    <property type="match status" value="1"/>
</dbReference>
<dbReference type="Gene3D" id="2.40.30.10">
    <property type="entry name" value="Translation factors"/>
    <property type="match status" value="1"/>
</dbReference>
<feature type="domain" description="FAD-binding FR-type" evidence="11">
    <location>
        <begin position="245"/>
        <end position="349"/>
    </location>
</feature>
<evidence type="ECO:0000259" key="10">
    <source>
        <dbReference type="PROSITE" id="PS51340"/>
    </source>
</evidence>
<dbReference type="GO" id="GO:0030151">
    <property type="term" value="F:molybdenum ion binding"/>
    <property type="evidence" value="ECO:0007669"/>
    <property type="project" value="InterPro"/>
</dbReference>
<evidence type="ECO:0000256" key="8">
    <source>
        <dbReference type="ARBA" id="ARBA00023014"/>
    </source>
</evidence>
<keyword evidence="12" id="KW-0223">Dioxygenase</keyword>
<dbReference type="CDD" id="cd00207">
    <property type="entry name" value="fer2"/>
    <property type="match status" value="1"/>
</dbReference>
<dbReference type="InterPro" id="IPR005302">
    <property type="entry name" value="MoCF_Sase_C"/>
</dbReference>
<dbReference type="InterPro" id="IPR036010">
    <property type="entry name" value="2Fe-2S_ferredoxin-like_sf"/>
</dbReference>
<dbReference type="Pfam" id="PF03475">
    <property type="entry name" value="YiiM_3-alpha"/>
    <property type="match status" value="1"/>
</dbReference>
<dbReference type="SUPFAM" id="SSF63380">
    <property type="entry name" value="Riboflavin synthase domain-like"/>
    <property type="match status" value="1"/>
</dbReference>
<dbReference type="PANTHER" id="PTHR30212:SF2">
    <property type="entry name" value="PROTEIN YIIM"/>
    <property type="match status" value="1"/>
</dbReference>
<keyword evidence="2" id="KW-0285">Flavoprotein</keyword>
<proteinExistence type="predicted"/>
<keyword evidence="4" id="KW-0001">2Fe-2S</keyword>
<dbReference type="SUPFAM" id="SSF54292">
    <property type="entry name" value="2Fe-2S ferredoxin-like"/>
    <property type="match status" value="1"/>
</dbReference>
<dbReference type="SUPFAM" id="SSF50800">
    <property type="entry name" value="PK beta-barrel domain-like"/>
    <property type="match status" value="1"/>
</dbReference>
<evidence type="ECO:0000256" key="2">
    <source>
        <dbReference type="ARBA" id="ARBA00022630"/>
    </source>
</evidence>
<reference evidence="12 13" key="1">
    <citation type="submission" date="2018-05" db="EMBL/GenBank/DDBJ databases">
        <title>Genome sequencing and assembly of the regulated plant pathogen Lachnellula willkommii and related sister species for the development of diagnostic species identification markers.</title>
        <authorList>
            <person name="Giroux E."/>
            <person name="Bilodeau G."/>
        </authorList>
    </citation>
    <scope>NUCLEOTIDE SEQUENCE [LARGE SCALE GENOMIC DNA]</scope>
    <source>
        <strain evidence="12 13">CBS 172.35</strain>
    </source>
</reference>
<feature type="domain" description="2Fe-2S ferredoxin-type" evidence="9">
    <location>
        <begin position="472"/>
        <end position="554"/>
    </location>
</feature>
<dbReference type="InterPro" id="IPR001041">
    <property type="entry name" value="2Fe-2S_ferredoxin-type"/>
</dbReference>
<evidence type="ECO:0000259" key="11">
    <source>
        <dbReference type="PROSITE" id="PS51384"/>
    </source>
</evidence>
<keyword evidence="13" id="KW-1185">Reference proteome</keyword>
<keyword evidence="7" id="KW-0408">Iron</keyword>
<dbReference type="Pfam" id="PF22290">
    <property type="entry name" value="DmmA-like_N"/>
    <property type="match status" value="1"/>
</dbReference>
<keyword evidence="5" id="KW-0479">Metal-binding</keyword>
<dbReference type="InterPro" id="IPR011037">
    <property type="entry name" value="Pyrv_Knase-like_insert_dom_sf"/>
</dbReference>
<dbReference type="InterPro" id="IPR039261">
    <property type="entry name" value="FNR_nucleotide-bd"/>
</dbReference>
<evidence type="ECO:0000313" key="12">
    <source>
        <dbReference type="EMBL" id="TVY87048.1"/>
    </source>
</evidence>
<evidence type="ECO:0000256" key="7">
    <source>
        <dbReference type="ARBA" id="ARBA00023004"/>
    </source>
</evidence>
<evidence type="ECO:0000256" key="5">
    <source>
        <dbReference type="ARBA" id="ARBA00022723"/>
    </source>
</evidence>
<evidence type="ECO:0000256" key="4">
    <source>
        <dbReference type="ARBA" id="ARBA00022714"/>
    </source>
</evidence>
<organism evidence="12 13">
    <name type="scientific">Lachnellula willkommii</name>
    <dbReference type="NCBI Taxonomy" id="215461"/>
    <lineage>
        <taxon>Eukaryota</taxon>
        <taxon>Fungi</taxon>
        <taxon>Dikarya</taxon>
        <taxon>Ascomycota</taxon>
        <taxon>Pezizomycotina</taxon>
        <taxon>Leotiomycetes</taxon>
        <taxon>Helotiales</taxon>
        <taxon>Lachnaceae</taxon>
        <taxon>Lachnellula</taxon>
    </lineage>
</organism>
<dbReference type="EMBL" id="QGML01002806">
    <property type="protein sequence ID" value="TVY87048.1"/>
    <property type="molecule type" value="Genomic_DNA"/>
</dbReference>
<comment type="cofactor">
    <cofactor evidence="1">
        <name>FMN</name>
        <dbReference type="ChEBI" id="CHEBI:58210"/>
    </cofactor>
</comment>
<feature type="domain" description="MOSC" evidence="10">
    <location>
        <begin position="41"/>
        <end position="178"/>
    </location>
</feature>
<dbReference type="Gene3D" id="3.40.50.80">
    <property type="entry name" value="Nucleotide-binding domain of ferredoxin-NADP reductase (FNR) module"/>
    <property type="match status" value="1"/>
</dbReference>
<dbReference type="InterPro" id="IPR012675">
    <property type="entry name" value="Beta-grasp_dom_sf"/>
</dbReference>
<dbReference type="Proteomes" id="UP000315522">
    <property type="component" value="Unassembled WGS sequence"/>
</dbReference>
<dbReference type="InterPro" id="IPR017938">
    <property type="entry name" value="Riboflavin_synthase-like_b-brl"/>
</dbReference>
<dbReference type="PROSITE" id="PS00197">
    <property type="entry name" value="2FE2S_FER_1"/>
    <property type="match status" value="1"/>
</dbReference>
<dbReference type="InterPro" id="IPR005163">
    <property type="entry name" value="Tri_helical_YiiM-like"/>
</dbReference>
<dbReference type="PROSITE" id="PS51085">
    <property type="entry name" value="2FE2S_FER_2"/>
    <property type="match status" value="1"/>
</dbReference>
<accession>A0A559M267</accession>
<dbReference type="PROSITE" id="PS51384">
    <property type="entry name" value="FAD_FR"/>
    <property type="match status" value="1"/>
</dbReference>
<comment type="caution">
    <text evidence="12">The sequence shown here is derived from an EMBL/GenBank/DDBJ whole genome shotgun (WGS) entry which is preliminary data.</text>
</comment>
<keyword evidence="3" id="KW-0288">FMN</keyword>
<dbReference type="Pfam" id="PF03473">
    <property type="entry name" value="MOSC"/>
    <property type="match status" value="1"/>
</dbReference>
<dbReference type="Gene3D" id="3.10.20.30">
    <property type="match status" value="1"/>
</dbReference>
<dbReference type="InterPro" id="IPR006058">
    <property type="entry name" value="2Fe2S_fd_BS"/>
</dbReference>
<dbReference type="InterPro" id="IPR017927">
    <property type="entry name" value="FAD-bd_FR_type"/>
</dbReference>
<dbReference type="InterPro" id="IPR054582">
    <property type="entry name" value="DmmA-like_N"/>
</dbReference>
<dbReference type="AlphaFoldDB" id="A0A559M267"/>
<keyword evidence="6" id="KW-0560">Oxidoreductase</keyword>
<evidence type="ECO:0000256" key="1">
    <source>
        <dbReference type="ARBA" id="ARBA00001917"/>
    </source>
</evidence>
<dbReference type="GO" id="GO:0030170">
    <property type="term" value="F:pyridoxal phosphate binding"/>
    <property type="evidence" value="ECO:0007669"/>
    <property type="project" value="InterPro"/>
</dbReference>
<sequence>MGSITDDISLDPLPRHMDTIQQVRTGKVKPAFGETSAIFKTPQTSPVKISFQRCGDDERAWEGHAGPDNAVHHYASQHYSAWRRELPDRAHMFEAGAFGENIVSGAMTEESVCVGDMLRFGGEVVLQVSKPRPPCYKLNHRFEVKDMSLRAQNARRTGWYYRVVREGWIQAGDEIVLVERKNPAWSVARVQRKLYADIRDEVAMKELAYLPELSTEIRNIFLNRLTKKLFVDDSKRLQGGKGNVLKWTRYRLVSKTRETPRIYSFVFEAVTAVRQPARVEPGSHVRVKLGKEGKLVRAYSVVGGDANRFELGVALDREESRGGSKYLHDAVELGDILSFSDMKSDFPVQEDADCHILVAGGIGITAFIASARRLQELGSMYHLYYAVRSAEDVAFGRVLQTMGESVTVLDRARGQRLDITSILEKQNERTHVYVCGPDRLLSAVTTAAKDLNFPSSNIHSEAFAVETSGDPFSVELGKSGGTLDVKAEESLLDVLRDAGFDIPSTCEVGNCGSCKVDVCSGKVDHRGTGLPQEEKKGAMLSCVSRGVDRITLDL</sequence>
<dbReference type="PANTHER" id="PTHR30212">
    <property type="entry name" value="PROTEIN YIIM"/>
    <property type="match status" value="1"/>
</dbReference>
<dbReference type="CDD" id="cd06185">
    <property type="entry name" value="PDR_like"/>
    <property type="match status" value="1"/>
</dbReference>
<evidence type="ECO:0000313" key="13">
    <source>
        <dbReference type="Proteomes" id="UP000315522"/>
    </source>
</evidence>
<protein>
    <submittedName>
        <fullName evidence="12">Phthalate 4,5-dioxygenase oxygenase reductase subunit</fullName>
    </submittedName>
</protein>
<dbReference type="GO" id="GO:0051213">
    <property type="term" value="F:dioxygenase activity"/>
    <property type="evidence" value="ECO:0007669"/>
    <property type="project" value="UniProtKB-KW"/>
</dbReference>